<gene>
    <name evidence="3" type="ORF">Lche_2988</name>
    <name evidence="4" type="ORF">NCTC11976_00593</name>
</gene>
<dbReference type="Proteomes" id="UP000054921">
    <property type="component" value="Unassembled WGS sequence"/>
</dbReference>
<evidence type="ECO:0000259" key="2">
    <source>
        <dbReference type="Pfam" id="PF14360"/>
    </source>
</evidence>
<evidence type="ECO:0000313" key="3">
    <source>
        <dbReference type="EMBL" id="KTC80968.1"/>
    </source>
</evidence>
<keyword evidence="1" id="KW-0812">Transmembrane</keyword>
<dbReference type="EMBL" id="LR134173">
    <property type="protein sequence ID" value="VEB33943.1"/>
    <property type="molecule type" value="Genomic_DNA"/>
</dbReference>
<evidence type="ECO:0000313" key="5">
    <source>
        <dbReference type="Proteomes" id="UP000054921"/>
    </source>
</evidence>
<organism evidence="3 5">
    <name type="scientific">Legionella cherrii</name>
    <dbReference type="NCBI Taxonomy" id="28084"/>
    <lineage>
        <taxon>Bacteria</taxon>
        <taxon>Pseudomonadati</taxon>
        <taxon>Pseudomonadota</taxon>
        <taxon>Gammaproteobacteria</taxon>
        <taxon>Legionellales</taxon>
        <taxon>Legionellaceae</taxon>
        <taxon>Legionella</taxon>
    </lineage>
</organism>
<feature type="transmembrane region" description="Helical" evidence="1">
    <location>
        <begin position="63"/>
        <end position="84"/>
    </location>
</feature>
<reference evidence="3 5" key="1">
    <citation type="submission" date="2015-11" db="EMBL/GenBank/DDBJ databases">
        <title>Genomic analysis of 38 Legionella species identifies large and diverse effector repertoires.</title>
        <authorList>
            <person name="Burstein D."/>
            <person name="Amaro F."/>
            <person name="Zusman T."/>
            <person name="Lifshitz Z."/>
            <person name="Cohen O."/>
            <person name="Gilbert J.A."/>
            <person name="Pupko T."/>
            <person name="Shuman H.A."/>
            <person name="Segal G."/>
        </authorList>
    </citation>
    <scope>NUCLEOTIDE SEQUENCE [LARGE SCALE GENOMIC DNA]</scope>
    <source>
        <strain evidence="3 5">ORW</strain>
    </source>
</reference>
<evidence type="ECO:0000313" key="6">
    <source>
        <dbReference type="Proteomes" id="UP000277577"/>
    </source>
</evidence>
<keyword evidence="1" id="KW-0472">Membrane</keyword>
<dbReference type="Pfam" id="PF14360">
    <property type="entry name" value="PAP2_C"/>
    <property type="match status" value="1"/>
</dbReference>
<dbReference type="OrthoDB" id="792641at2"/>
<feature type="transmembrane region" description="Helical" evidence="1">
    <location>
        <begin position="96"/>
        <end position="113"/>
    </location>
</feature>
<proteinExistence type="predicted"/>
<reference evidence="4 6" key="2">
    <citation type="submission" date="2018-12" db="EMBL/GenBank/DDBJ databases">
        <authorList>
            <consortium name="Pathogen Informatics"/>
        </authorList>
    </citation>
    <scope>NUCLEOTIDE SEQUENCE [LARGE SCALE GENOMIC DNA]</scope>
    <source>
        <strain evidence="4 6">NCTC11976</strain>
    </source>
</reference>
<dbReference type="RefSeq" id="WP_051544476.1">
    <property type="nucleotide sequence ID" value="NZ_CAAAIT010000006.1"/>
</dbReference>
<keyword evidence="6" id="KW-1185">Reference proteome</keyword>
<dbReference type="EMBL" id="LNXW01000013">
    <property type="protein sequence ID" value="KTC80968.1"/>
    <property type="molecule type" value="Genomic_DNA"/>
</dbReference>
<feature type="transmembrane region" description="Helical" evidence="1">
    <location>
        <begin position="20"/>
        <end position="43"/>
    </location>
</feature>
<protein>
    <recommendedName>
        <fullName evidence="2">Sphingomyelin synthase-like domain-containing protein</fullName>
    </recommendedName>
</protein>
<dbReference type="AlphaFoldDB" id="A0A0W0SC06"/>
<feature type="domain" description="Sphingomyelin synthase-like" evidence="2">
    <location>
        <begin position="133"/>
        <end position="199"/>
    </location>
</feature>
<feature type="transmembrane region" description="Helical" evidence="1">
    <location>
        <begin position="125"/>
        <end position="152"/>
    </location>
</feature>
<evidence type="ECO:0000313" key="4">
    <source>
        <dbReference type="EMBL" id="VEB33943.1"/>
    </source>
</evidence>
<dbReference type="Proteomes" id="UP000277577">
    <property type="component" value="Chromosome"/>
</dbReference>
<accession>A0A0W0SC06</accession>
<dbReference type="InterPro" id="IPR025749">
    <property type="entry name" value="Sphingomyelin_synth-like_dom"/>
</dbReference>
<dbReference type="PATRIC" id="fig|28084.5.peg.3244"/>
<evidence type="ECO:0000256" key="1">
    <source>
        <dbReference type="SAM" id="Phobius"/>
    </source>
</evidence>
<keyword evidence="1" id="KW-1133">Transmembrane helix</keyword>
<name>A0A0W0SC06_9GAMM</name>
<feature type="transmembrane region" description="Helical" evidence="1">
    <location>
        <begin position="159"/>
        <end position="179"/>
    </location>
</feature>
<sequence length="213" mass="24606">MRNVFLQYRTLCQDRDYLYYLMTGGILLITSFVVIHYAGLYATRMAGSSVSDLFLDHLPLWDVNVLHIHAALIFWLVFVIYLLMQPQWLPFVTKTAAVFILVRSVFICMTHLGPPENLLSIPPHLASYILFDGDLFFSGHVGGPCLMLMIFWRHMLLRIICLCATVFFSLTVLLGHIHYSIDVFSAPFITFGLYQFCYHQFTTERSYCQQGIL</sequence>